<sequence>MVQIHEKILQDMPDPLLYICSKPNLTYQKINTLSSDRC</sequence>
<comment type="caution">
    <text evidence="1">The sequence shown here is derived from an EMBL/GenBank/DDBJ whole genome shotgun (WGS) entry which is preliminary data.</text>
</comment>
<organism evidence="1 2">
    <name type="scientific">Arcticibacter pallidicorallinus</name>
    <dbReference type="NCBI Taxonomy" id="1259464"/>
    <lineage>
        <taxon>Bacteria</taxon>
        <taxon>Pseudomonadati</taxon>
        <taxon>Bacteroidota</taxon>
        <taxon>Sphingobacteriia</taxon>
        <taxon>Sphingobacteriales</taxon>
        <taxon>Sphingobacteriaceae</taxon>
        <taxon>Arcticibacter</taxon>
    </lineage>
</organism>
<accession>A0A2T0UCA9</accession>
<dbReference type="EMBL" id="PVTH01000001">
    <property type="protein sequence ID" value="PRY55581.1"/>
    <property type="molecule type" value="Genomic_DNA"/>
</dbReference>
<dbReference type="AlphaFoldDB" id="A0A2T0UCA9"/>
<reference evidence="1 2" key="1">
    <citation type="submission" date="2018-03" db="EMBL/GenBank/DDBJ databases">
        <title>Genomic Encyclopedia of Type Strains, Phase III (KMG-III): the genomes of soil and plant-associated and newly described type strains.</title>
        <authorList>
            <person name="Whitman W."/>
        </authorList>
    </citation>
    <scope>NUCLEOTIDE SEQUENCE [LARGE SCALE GENOMIC DNA]</scope>
    <source>
        <strain evidence="1 2">CGMCC 1.9313</strain>
    </source>
</reference>
<keyword evidence="2" id="KW-1185">Reference proteome</keyword>
<name>A0A2T0UCA9_9SPHI</name>
<gene>
    <name evidence="1" type="ORF">B0I27_101555</name>
</gene>
<evidence type="ECO:0000313" key="1">
    <source>
        <dbReference type="EMBL" id="PRY55581.1"/>
    </source>
</evidence>
<dbReference type="Proteomes" id="UP000238034">
    <property type="component" value="Unassembled WGS sequence"/>
</dbReference>
<evidence type="ECO:0000313" key="2">
    <source>
        <dbReference type="Proteomes" id="UP000238034"/>
    </source>
</evidence>
<proteinExistence type="predicted"/>
<protein>
    <submittedName>
        <fullName evidence="1">Uncharacterized protein</fullName>
    </submittedName>
</protein>